<accession>A0ABN9XS87</accession>
<reference evidence="1" key="1">
    <citation type="submission" date="2023-10" db="EMBL/GenBank/DDBJ databases">
        <authorList>
            <person name="Chen Y."/>
            <person name="Shah S."/>
            <person name="Dougan E. K."/>
            <person name="Thang M."/>
            <person name="Chan C."/>
        </authorList>
    </citation>
    <scope>NUCLEOTIDE SEQUENCE [LARGE SCALE GENOMIC DNA]</scope>
</reference>
<evidence type="ECO:0000313" key="1">
    <source>
        <dbReference type="EMBL" id="CAK0902207.1"/>
    </source>
</evidence>
<proteinExistence type="predicted"/>
<dbReference type="EMBL" id="CAUYUJ010021038">
    <property type="protein sequence ID" value="CAK0902207.1"/>
    <property type="molecule type" value="Genomic_DNA"/>
</dbReference>
<protein>
    <submittedName>
        <fullName evidence="1">Uncharacterized protein</fullName>
    </submittedName>
</protein>
<evidence type="ECO:0000313" key="2">
    <source>
        <dbReference type="Proteomes" id="UP001189429"/>
    </source>
</evidence>
<comment type="caution">
    <text evidence="1">The sequence shown here is derived from an EMBL/GenBank/DDBJ whole genome shotgun (WGS) entry which is preliminary data.</text>
</comment>
<organism evidence="1 2">
    <name type="scientific">Prorocentrum cordatum</name>
    <dbReference type="NCBI Taxonomy" id="2364126"/>
    <lineage>
        <taxon>Eukaryota</taxon>
        <taxon>Sar</taxon>
        <taxon>Alveolata</taxon>
        <taxon>Dinophyceae</taxon>
        <taxon>Prorocentrales</taxon>
        <taxon>Prorocentraceae</taxon>
        <taxon>Prorocentrum</taxon>
    </lineage>
</organism>
<dbReference type="Proteomes" id="UP001189429">
    <property type="component" value="Unassembled WGS sequence"/>
</dbReference>
<keyword evidence="2" id="KW-1185">Reference proteome</keyword>
<sequence>MPTRIRIVDPYVLDLCMHSLKALLDACCSVGSQATFADTGRIQAALIDMRSNAVFLEEFLHDLIPIVAATLNEVKLIIHDRLVLPWMPGKSCFKIGQITGAHVRRIKTAPQAQGAMFEHVLVQCTIDI</sequence>
<name>A0ABN9XS87_9DINO</name>
<gene>
    <name evidence="1" type="ORF">PCOR1329_LOCUS78890</name>
</gene>